<dbReference type="STRING" id="266940.Krad_3849"/>
<protein>
    <submittedName>
        <fullName evidence="1">Uncharacterized protein</fullName>
    </submittedName>
</protein>
<dbReference type="AlphaFoldDB" id="A6WES3"/>
<dbReference type="OrthoDB" id="9985020at2"/>
<keyword evidence="2" id="KW-1185">Reference proteome</keyword>
<dbReference type="KEGG" id="kra:Krad_3849"/>
<sequence>MNQSLSIWERRQAVASRLEGHAQQEQDALGELATAFVDAQLSLDDVDPQGCLRAALAAVVHVAASRPGFNLVLGALGHGVRVQTDADGVVRLSAVAVAAGEPEPPAPEPPAPSAQAAQAAQAVASELASLLWQR</sequence>
<name>A6WES3_KINRD</name>
<accession>A6WES3</accession>
<reference evidence="2" key="1">
    <citation type="journal article" date="2008" name="PLoS ONE">
        <title>Survival in nuclear waste, extreme resistance, and potential applications gleaned from the genome sequence of Kineococcus radiotolerans SRS30216.</title>
        <authorList>
            <person name="Bagwell C.E."/>
            <person name="Bhat S."/>
            <person name="Hawkins G.M."/>
            <person name="Smith B.W."/>
            <person name="Biswas T."/>
            <person name="Hoover T.R."/>
            <person name="Saunders E."/>
            <person name="Han C.S."/>
            <person name="Tsodikov O.V."/>
            <person name="Shimkets L.J."/>
        </authorList>
    </citation>
    <scope>NUCLEOTIDE SEQUENCE [LARGE SCALE GENOMIC DNA]</scope>
    <source>
        <strain evidence="2">ATCC BAA-149 / DSM 14245 / SRS30216</strain>
    </source>
</reference>
<dbReference type="Proteomes" id="UP000001116">
    <property type="component" value="Chromosome"/>
</dbReference>
<dbReference type="RefSeq" id="WP_012086406.1">
    <property type="nucleotide sequence ID" value="NC_009664.2"/>
</dbReference>
<proteinExistence type="predicted"/>
<dbReference type="EMBL" id="CP000750">
    <property type="protein sequence ID" value="ABS05312.1"/>
    <property type="molecule type" value="Genomic_DNA"/>
</dbReference>
<gene>
    <name evidence="1" type="ordered locus">Krad_3849</name>
</gene>
<evidence type="ECO:0000313" key="1">
    <source>
        <dbReference type="EMBL" id="ABS05312.1"/>
    </source>
</evidence>
<organism evidence="1 2">
    <name type="scientific">Kineococcus radiotolerans (strain ATCC BAA-149 / DSM 14245 / SRS30216)</name>
    <dbReference type="NCBI Taxonomy" id="266940"/>
    <lineage>
        <taxon>Bacteria</taxon>
        <taxon>Bacillati</taxon>
        <taxon>Actinomycetota</taxon>
        <taxon>Actinomycetes</taxon>
        <taxon>Kineosporiales</taxon>
        <taxon>Kineosporiaceae</taxon>
        <taxon>Kineococcus</taxon>
    </lineage>
</organism>
<dbReference type="HOGENOM" id="CLU_1893413_0_0_11"/>
<evidence type="ECO:0000313" key="2">
    <source>
        <dbReference type="Proteomes" id="UP000001116"/>
    </source>
</evidence>